<name>A0ABY3XG10_9GAMM</name>
<proteinExistence type="predicted"/>
<dbReference type="EMBL" id="CP093547">
    <property type="protein sequence ID" value="UNP30563.1"/>
    <property type="molecule type" value="Genomic_DNA"/>
</dbReference>
<dbReference type="Proteomes" id="UP000829194">
    <property type="component" value="Chromosome"/>
</dbReference>
<dbReference type="Gene3D" id="1.25.10.10">
    <property type="entry name" value="Leucine-rich Repeat Variant"/>
    <property type="match status" value="1"/>
</dbReference>
<protein>
    <submittedName>
        <fullName evidence="1">HEAT repeat domain-containing protein</fullName>
    </submittedName>
</protein>
<organism evidence="1 2">
    <name type="scientific">Lysobacter gummosus</name>
    <dbReference type="NCBI Taxonomy" id="262324"/>
    <lineage>
        <taxon>Bacteria</taxon>
        <taxon>Pseudomonadati</taxon>
        <taxon>Pseudomonadota</taxon>
        <taxon>Gammaproteobacteria</taxon>
        <taxon>Lysobacterales</taxon>
        <taxon>Lysobacteraceae</taxon>
        <taxon>Lysobacter</taxon>
    </lineage>
</organism>
<keyword evidence="2" id="KW-1185">Reference proteome</keyword>
<dbReference type="InterPro" id="IPR011989">
    <property type="entry name" value="ARM-like"/>
</dbReference>
<gene>
    <name evidence="1" type="ORF">MOV92_04645</name>
</gene>
<dbReference type="InterPro" id="IPR016024">
    <property type="entry name" value="ARM-type_fold"/>
</dbReference>
<accession>A0ABY3XG10</accession>
<dbReference type="PROSITE" id="PS50077">
    <property type="entry name" value="HEAT_REPEAT"/>
    <property type="match status" value="1"/>
</dbReference>
<evidence type="ECO:0000313" key="2">
    <source>
        <dbReference type="Proteomes" id="UP000829194"/>
    </source>
</evidence>
<dbReference type="RefSeq" id="WP_057941781.1">
    <property type="nucleotide sequence ID" value="NZ_CP011131.1"/>
</dbReference>
<dbReference type="Pfam" id="PF13646">
    <property type="entry name" value="HEAT_2"/>
    <property type="match status" value="1"/>
</dbReference>
<reference evidence="1 2" key="1">
    <citation type="submission" date="2022-03" db="EMBL/GenBank/DDBJ databases">
        <title>Complete genome sequence of Lysobacter capsici VKM B-2533 and Lysobacter gummosus 10.1.1, promising sources of lytic agents.</title>
        <authorList>
            <person name="Tarlachkov S.V."/>
            <person name="Kudryakova I.V."/>
            <person name="Afoshin A.S."/>
            <person name="Leontyevskaya E.A."/>
            <person name="Leontyevskaya N.V."/>
        </authorList>
    </citation>
    <scope>NUCLEOTIDE SEQUENCE [LARGE SCALE GENOMIC DNA]</scope>
    <source>
        <strain evidence="1 2">10.1.1</strain>
    </source>
</reference>
<sequence length="287" mass="31681">MDAQTRSLTDPRFAQFKQTVDDGIAERGLSAIVDMQPQVETLLRSGAIAARLGAELRDVLADGERALWWEHWNRGSLWSRHGLLLLAGPGWSLHLSRYFSSSSGIFTLSQYACIGVAAGAMTLSTYATGESFRNAYFEREQSVRLNRQIELDAGQAAAMSAGDAAFKVDVQRPTIVALLLSESAADLQWRFDPDTLRADSCISARLSDSELICIGRTMAAIGAQQAREVLLELSRHPRHFVRWSAIQHLAKVDRRIALDRLHEALDDEHDDIRAAATRSLAALQPAL</sequence>
<evidence type="ECO:0000313" key="1">
    <source>
        <dbReference type="EMBL" id="UNP30563.1"/>
    </source>
</evidence>
<dbReference type="SUPFAM" id="SSF48371">
    <property type="entry name" value="ARM repeat"/>
    <property type="match status" value="1"/>
</dbReference>
<dbReference type="InterPro" id="IPR021133">
    <property type="entry name" value="HEAT_type_2"/>
</dbReference>